<dbReference type="AlphaFoldDB" id="A0A0M0JVD5"/>
<comment type="caution">
    <text evidence="6">The sequence shown here is derived from an EMBL/GenBank/DDBJ whole genome shotgun (WGS) entry which is preliminary data.</text>
</comment>
<feature type="transmembrane region" description="Helical" evidence="5">
    <location>
        <begin position="152"/>
        <end position="170"/>
    </location>
</feature>
<name>A0A0M0JVD5_9EUKA</name>
<evidence type="ECO:0000313" key="7">
    <source>
        <dbReference type="Proteomes" id="UP000037460"/>
    </source>
</evidence>
<protein>
    <submittedName>
        <fullName evidence="6">Uncharacterized protein</fullName>
    </submittedName>
</protein>
<feature type="non-terminal residue" evidence="6">
    <location>
        <position position="406"/>
    </location>
</feature>
<evidence type="ECO:0000256" key="1">
    <source>
        <dbReference type="ARBA" id="ARBA00004141"/>
    </source>
</evidence>
<feature type="transmembrane region" description="Helical" evidence="5">
    <location>
        <begin position="337"/>
        <end position="358"/>
    </location>
</feature>
<evidence type="ECO:0000313" key="6">
    <source>
        <dbReference type="EMBL" id="KOO30088.1"/>
    </source>
</evidence>
<gene>
    <name evidence="6" type="ORF">Ctob_004221</name>
</gene>
<dbReference type="GO" id="GO:0016020">
    <property type="term" value="C:membrane"/>
    <property type="evidence" value="ECO:0007669"/>
    <property type="project" value="UniProtKB-SubCell"/>
</dbReference>
<dbReference type="OrthoDB" id="165382at2759"/>
<feature type="transmembrane region" description="Helical" evidence="5">
    <location>
        <begin position="192"/>
        <end position="210"/>
    </location>
</feature>
<evidence type="ECO:0000256" key="5">
    <source>
        <dbReference type="SAM" id="Phobius"/>
    </source>
</evidence>
<proteinExistence type="predicted"/>
<reference evidence="7" key="1">
    <citation type="journal article" date="2015" name="PLoS Genet.">
        <title>Genome Sequence and Transcriptome Analyses of Chrysochromulina tobin: Metabolic Tools for Enhanced Algal Fitness in the Prominent Order Prymnesiales (Haptophyceae).</title>
        <authorList>
            <person name="Hovde B.T."/>
            <person name="Deodato C.R."/>
            <person name="Hunsperger H.M."/>
            <person name="Ryken S.A."/>
            <person name="Yost W."/>
            <person name="Jha R.K."/>
            <person name="Patterson J."/>
            <person name="Monnat R.J. Jr."/>
            <person name="Barlow S.B."/>
            <person name="Starkenburg S.R."/>
            <person name="Cattolico R.A."/>
        </authorList>
    </citation>
    <scope>NUCLEOTIDE SEQUENCE</scope>
    <source>
        <strain evidence="7">CCMP291</strain>
    </source>
</reference>
<comment type="subcellular location">
    <subcellularLocation>
        <location evidence="1">Membrane</location>
        <topology evidence="1">Multi-pass membrane protein</topology>
    </subcellularLocation>
</comment>
<sequence>MVQQQHYWHPRQLSPSSGVLPDGADPCIFFGENATVDTFGCPCDADDGAEMFLIALGIGIHVIGSVGINTGQNLQAMGLAQMKEGDRQMCSRLLRSRLWSIGCVLFISCSMINFAALTLAPASILVPLEAVQFISNVAFGKFVRKVEVPTRMLLGVFAMVVGVALAVYFGESSNFCFTEEELIKYWTFTDGWGWWIFLAMTFGISAAALVAHKRLWARRAAGLPVKDAEVYLPVLYAIPSTLLGGSQMIVQSKCLAELIELMARGETLTIAGWFFWVEAALVCGFGLFWFFRLTQSLGMYEPLFIIPLMQANFIVWGGIAGGIFFHEFEHVHLGPLLGGSWFFYLFGLALVVYGLYLVRPKSSDEVASAEMAEGRAPGNNDLVLDVDLPAPVKLPPGRRARVGAEG</sequence>
<dbReference type="PANTHER" id="PTHR12570:SF9">
    <property type="entry name" value="MAGNESIUM TRANSPORTER NIPA8-RELATED"/>
    <property type="match status" value="1"/>
</dbReference>
<dbReference type="GO" id="GO:0015095">
    <property type="term" value="F:magnesium ion transmembrane transporter activity"/>
    <property type="evidence" value="ECO:0007669"/>
    <property type="project" value="InterPro"/>
</dbReference>
<evidence type="ECO:0000256" key="2">
    <source>
        <dbReference type="ARBA" id="ARBA00022692"/>
    </source>
</evidence>
<dbReference type="PANTHER" id="PTHR12570">
    <property type="match status" value="1"/>
</dbReference>
<feature type="transmembrane region" description="Helical" evidence="5">
    <location>
        <begin position="98"/>
        <end position="116"/>
    </location>
</feature>
<organism evidence="6 7">
    <name type="scientific">Chrysochromulina tobinii</name>
    <dbReference type="NCBI Taxonomy" id="1460289"/>
    <lineage>
        <taxon>Eukaryota</taxon>
        <taxon>Haptista</taxon>
        <taxon>Haptophyta</taxon>
        <taxon>Prymnesiophyceae</taxon>
        <taxon>Prymnesiales</taxon>
        <taxon>Chrysochromulinaceae</taxon>
        <taxon>Chrysochromulina</taxon>
    </lineage>
</organism>
<evidence type="ECO:0000256" key="3">
    <source>
        <dbReference type="ARBA" id="ARBA00022989"/>
    </source>
</evidence>
<dbReference type="InterPro" id="IPR008521">
    <property type="entry name" value="Mg_trans_NIPA"/>
</dbReference>
<keyword evidence="7" id="KW-1185">Reference proteome</keyword>
<feature type="transmembrane region" description="Helical" evidence="5">
    <location>
        <begin position="303"/>
        <end position="325"/>
    </location>
</feature>
<accession>A0A0M0JVD5</accession>
<keyword evidence="4 5" id="KW-0472">Membrane</keyword>
<keyword evidence="2 5" id="KW-0812">Transmembrane</keyword>
<feature type="transmembrane region" description="Helical" evidence="5">
    <location>
        <begin position="270"/>
        <end position="291"/>
    </location>
</feature>
<evidence type="ECO:0000256" key="4">
    <source>
        <dbReference type="ARBA" id="ARBA00023136"/>
    </source>
</evidence>
<keyword evidence="3 5" id="KW-1133">Transmembrane helix</keyword>
<dbReference type="Proteomes" id="UP000037460">
    <property type="component" value="Unassembled WGS sequence"/>
</dbReference>
<dbReference type="Pfam" id="PF05653">
    <property type="entry name" value="Mg_trans_NIPA"/>
    <property type="match status" value="1"/>
</dbReference>
<dbReference type="EMBL" id="JWZX01002296">
    <property type="protein sequence ID" value="KOO30088.1"/>
    <property type="molecule type" value="Genomic_DNA"/>
</dbReference>